<dbReference type="CDD" id="cd07821">
    <property type="entry name" value="PYR_PYL_RCAR_like"/>
    <property type="match status" value="1"/>
</dbReference>
<gene>
    <name evidence="1" type="ORF">RND81_07G089800</name>
</gene>
<evidence type="ECO:0000313" key="2">
    <source>
        <dbReference type="Proteomes" id="UP001443914"/>
    </source>
</evidence>
<proteinExistence type="predicted"/>
<name>A0AAW1JLE1_SAPOF</name>
<evidence type="ECO:0000313" key="1">
    <source>
        <dbReference type="EMBL" id="KAK9705887.1"/>
    </source>
</evidence>
<sequence length="159" mass="17812">MGKWQGKASAKLINVKAKQVWPLLGDQFCSLNKWFPTLEICTRVEGDEGEPGCVRYCAGFKTHIVNPEKGHVNWTKQKLLSKDQEKMTFTYSIIDGNVGFESYVSKVSVVPRVDGCVIEWEYEVEPVVGWKLADLDSFIGGGLLVMAKKMEEVLAIPNI</sequence>
<keyword evidence="2" id="KW-1185">Reference proteome</keyword>
<dbReference type="Proteomes" id="UP001443914">
    <property type="component" value="Unassembled WGS sequence"/>
</dbReference>
<dbReference type="InterPro" id="IPR023393">
    <property type="entry name" value="START-like_dom_sf"/>
</dbReference>
<dbReference type="EMBL" id="JBDFQZ010000007">
    <property type="protein sequence ID" value="KAK9705887.1"/>
    <property type="molecule type" value="Genomic_DNA"/>
</dbReference>
<accession>A0AAW1JLE1</accession>
<dbReference type="PANTHER" id="PTHR33789">
    <property type="entry name" value="LACHRYMATORY-FACTOR SYNTHASE"/>
    <property type="match status" value="1"/>
</dbReference>
<dbReference type="SUPFAM" id="SSF55961">
    <property type="entry name" value="Bet v1-like"/>
    <property type="match status" value="1"/>
</dbReference>
<dbReference type="InterPro" id="IPR053249">
    <property type="entry name" value="LFS"/>
</dbReference>
<dbReference type="Gene3D" id="3.30.530.20">
    <property type="match status" value="1"/>
</dbReference>
<dbReference type="InterPro" id="IPR019587">
    <property type="entry name" value="Polyketide_cyclase/dehydratase"/>
</dbReference>
<reference evidence="1" key="1">
    <citation type="submission" date="2024-03" db="EMBL/GenBank/DDBJ databases">
        <title>WGS assembly of Saponaria officinalis var. Norfolk2.</title>
        <authorList>
            <person name="Jenkins J."/>
            <person name="Shu S."/>
            <person name="Grimwood J."/>
            <person name="Barry K."/>
            <person name="Goodstein D."/>
            <person name="Schmutz J."/>
            <person name="Leebens-Mack J."/>
            <person name="Osbourn A."/>
        </authorList>
    </citation>
    <scope>NUCLEOTIDE SEQUENCE [LARGE SCALE GENOMIC DNA]</scope>
    <source>
        <strain evidence="1">JIC</strain>
    </source>
</reference>
<dbReference type="Pfam" id="PF10604">
    <property type="entry name" value="Polyketide_cyc2"/>
    <property type="match status" value="1"/>
</dbReference>
<dbReference type="PANTHER" id="PTHR33789:SF3">
    <property type="entry name" value="LACHRYMATORY-FACTOR SYNTHASE-LIKE"/>
    <property type="match status" value="1"/>
</dbReference>
<dbReference type="GO" id="GO:0004864">
    <property type="term" value="F:protein phosphatase inhibitor activity"/>
    <property type="evidence" value="ECO:0007669"/>
    <property type="project" value="UniProtKB-ARBA"/>
</dbReference>
<protein>
    <recommendedName>
        <fullName evidence="3">Lachrymatory factor synthase</fullName>
    </recommendedName>
</protein>
<comment type="caution">
    <text evidence="1">The sequence shown here is derived from an EMBL/GenBank/DDBJ whole genome shotgun (WGS) entry which is preliminary data.</text>
</comment>
<evidence type="ECO:0008006" key="3">
    <source>
        <dbReference type="Google" id="ProtNLM"/>
    </source>
</evidence>
<organism evidence="1 2">
    <name type="scientific">Saponaria officinalis</name>
    <name type="common">Common soapwort</name>
    <name type="synonym">Lychnis saponaria</name>
    <dbReference type="NCBI Taxonomy" id="3572"/>
    <lineage>
        <taxon>Eukaryota</taxon>
        <taxon>Viridiplantae</taxon>
        <taxon>Streptophyta</taxon>
        <taxon>Embryophyta</taxon>
        <taxon>Tracheophyta</taxon>
        <taxon>Spermatophyta</taxon>
        <taxon>Magnoliopsida</taxon>
        <taxon>eudicotyledons</taxon>
        <taxon>Gunneridae</taxon>
        <taxon>Pentapetalae</taxon>
        <taxon>Caryophyllales</taxon>
        <taxon>Caryophyllaceae</taxon>
        <taxon>Caryophylleae</taxon>
        <taxon>Saponaria</taxon>
    </lineage>
</organism>
<dbReference type="AlphaFoldDB" id="A0AAW1JLE1"/>